<evidence type="ECO:0000256" key="1">
    <source>
        <dbReference type="ARBA" id="ARBA00007401"/>
    </source>
</evidence>
<dbReference type="GO" id="GO:0004553">
    <property type="term" value="F:hydrolase activity, hydrolyzing O-glycosyl compounds"/>
    <property type="evidence" value="ECO:0007669"/>
    <property type="project" value="InterPro"/>
</dbReference>
<reference evidence="6 8" key="1">
    <citation type="submission" date="2018-03" db="EMBL/GenBank/DDBJ databases">
        <title>Genomic Encyclopedia of Archaeal and Bacterial Type Strains, Phase II (KMG-II): from individual species to whole genera.</title>
        <authorList>
            <person name="Goeker M."/>
        </authorList>
    </citation>
    <scope>NUCLEOTIDE SEQUENCE [LARGE SCALE GENOMIC DNA]</scope>
    <source>
        <strain evidence="6 8">DSM 21548</strain>
    </source>
</reference>
<keyword evidence="6" id="KW-0378">Hydrolase</keyword>
<dbReference type="RefSeq" id="WP_106562638.1">
    <property type="nucleotide sequence ID" value="NZ_PYAU01000001.1"/>
</dbReference>
<proteinExistence type="inferred from homology"/>
<feature type="domain" description="Glycoside hydrolase family 2 immunoglobulin-like beta-sandwich" evidence="3">
    <location>
        <begin position="260"/>
        <end position="296"/>
    </location>
</feature>
<sequence>MTTPPPPASRQDGTHPRPQLLRSSWQSLDGDWDFAFGDDPAAFPDSVEFDRTIVVPYPPESPASGIDDKGFHLVAWYRRRFDQSDLSAAGYSGSGRALLHFAAVDRTADVWVNGAHVGRHVGGQTPFSFDVTDVLTSEGDNVVVVRAVDDPHDVAVPRGKQDWREDPHVIWYHRTTGIWQPVWLEGVPADRVEALSWEYDLPSGRVDLDLALARRPVGDLWATVSLALDDLHLADMRVRLLDTTTSISLHLARQRNGQQHEELLWSPEHPRLIDATVTVDGGTEPLDAVSSYLGLRSVGTASRRFLLNDRPVFLRSVLAQNYWPESHLAAPDAAALRREVELIIELGFNAARVHQKAEDPRFLHWADRLGLMIWGETAGAYEFSPRAVAALVSEWTEIVERDRSHPSIVAWVPLNESWGVQHIAHDPRQQAFSRGIVELTRSLDTTRPVISNDGWEHTDSDIWTVHDYEADPVVLASRYGSIEAFHAMLADMGPAGRRISVGQEDRGEPVMLTEFGGVSYIDEEVDGAWGYSSATDAVDFAERVSGIVGAVSASPLLSGFCYTQLTDTGQETNGLLRADRSPKAPIEQIRRIVTGDAATT</sequence>
<feature type="region of interest" description="Disordered" evidence="2">
    <location>
        <begin position="1"/>
        <end position="21"/>
    </location>
</feature>
<dbReference type="InterPro" id="IPR008979">
    <property type="entry name" value="Galactose-bd-like_sf"/>
</dbReference>
<dbReference type="InterPro" id="IPR017853">
    <property type="entry name" value="GH"/>
</dbReference>
<feature type="domain" description="Glycosyl hydrolases family 2 sugar binding" evidence="5">
    <location>
        <begin position="26"/>
        <end position="147"/>
    </location>
</feature>
<name>A0A2P8GU67_9MICO</name>
<dbReference type="PANTHER" id="PTHR42732">
    <property type="entry name" value="BETA-GALACTOSIDASE"/>
    <property type="match status" value="1"/>
</dbReference>
<comment type="similarity">
    <text evidence="1">Belongs to the glycosyl hydrolase 2 family.</text>
</comment>
<dbReference type="Proteomes" id="UP000241203">
    <property type="component" value="Unassembled WGS sequence"/>
</dbReference>
<reference evidence="7 9" key="2">
    <citation type="submission" date="2018-12" db="EMBL/GenBank/DDBJ databases">
        <authorList>
            <person name="hu s."/>
            <person name="Xu Y."/>
            <person name="Xu B."/>
            <person name="Li F."/>
        </authorList>
    </citation>
    <scope>NUCLEOTIDE SEQUENCE [LARGE SCALE GENOMIC DNA]</scope>
    <source>
        <strain evidence="7 9">KSW2-17</strain>
    </source>
</reference>
<dbReference type="Proteomes" id="UP000268291">
    <property type="component" value="Unassembled WGS sequence"/>
</dbReference>
<dbReference type="InterPro" id="IPR006102">
    <property type="entry name" value="Ig-like_GH2"/>
</dbReference>
<evidence type="ECO:0000259" key="4">
    <source>
        <dbReference type="Pfam" id="PF02836"/>
    </source>
</evidence>
<dbReference type="GO" id="GO:0005975">
    <property type="term" value="P:carbohydrate metabolic process"/>
    <property type="evidence" value="ECO:0007669"/>
    <property type="project" value="InterPro"/>
</dbReference>
<evidence type="ECO:0000313" key="9">
    <source>
        <dbReference type="Proteomes" id="UP000268291"/>
    </source>
</evidence>
<dbReference type="EMBL" id="RZGY01000002">
    <property type="protein sequence ID" value="RUQ84811.1"/>
    <property type="molecule type" value="Genomic_DNA"/>
</dbReference>
<accession>A0A2P8GU67</accession>
<dbReference type="EMBL" id="PYAU01000001">
    <property type="protein sequence ID" value="PSL37508.1"/>
    <property type="molecule type" value="Genomic_DNA"/>
</dbReference>
<keyword evidence="9" id="KW-1185">Reference proteome</keyword>
<evidence type="ECO:0000313" key="8">
    <source>
        <dbReference type="Proteomes" id="UP000241203"/>
    </source>
</evidence>
<dbReference type="SUPFAM" id="SSF49785">
    <property type="entry name" value="Galactose-binding domain-like"/>
    <property type="match status" value="1"/>
</dbReference>
<dbReference type="Gene3D" id="3.20.20.80">
    <property type="entry name" value="Glycosidases"/>
    <property type="match status" value="1"/>
</dbReference>
<gene>
    <name evidence="6" type="ORF">CLV49_1115</name>
    <name evidence="7" type="ORF">ELQ93_14610</name>
</gene>
<evidence type="ECO:0000256" key="2">
    <source>
        <dbReference type="SAM" id="MobiDB-lite"/>
    </source>
</evidence>
<dbReference type="AlphaFoldDB" id="A0A2P8GU67"/>
<dbReference type="Gene3D" id="2.60.120.260">
    <property type="entry name" value="Galactose-binding domain-like"/>
    <property type="match status" value="1"/>
</dbReference>
<dbReference type="SUPFAM" id="SSF51445">
    <property type="entry name" value="(Trans)glycosidases"/>
    <property type="match status" value="1"/>
</dbReference>
<feature type="domain" description="Glycoside hydrolase family 2 catalytic" evidence="4">
    <location>
        <begin position="303"/>
        <end position="465"/>
    </location>
</feature>
<evidence type="ECO:0000313" key="7">
    <source>
        <dbReference type="EMBL" id="RUQ84811.1"/>
    </source>
</evidence>
<dbReference type="OrthoDB" id="9762066at2"/>
<protein>
    <submittedName>
        <fullName evidence="7">Glycoside hydrolase family 2</fullName>
    </submittedName>
    <submittedName>
        <fullName evidence="6">Glycosyl hydrolase family 2</fullName>
    </submittedName>
</protein>
<dbReference type="Pfam" id="PF02837">
    <property type="entry name" value="Glyco_hydro_2_N"/>
    <property type="match status" value="1"/>
</dbReference>
<dbReference type="InterPro" id="IPR051913">
    <property type="entry name" value="GH2_Domain-Containing"/>
</dbReference>
<organism evidence="6 8">
    <name type="scientific">Labedella gwakjiensis</name>
    <dbReference type="NCBI Taxonomy" id="390269"/>
    <lineage>
        <taxon>Bacteria</taxon>
        <taxon>Bacillati</taxon>
        <taxon>Actinomycetota</taxon>
        <taxon>Actinomycetes</taxon>
        <taxon>Micrococcales</taxon>
        <taxon>Microbacteriaceae</taxon>
        <taxon>Labedella</taxon>
    </lineage>
</organism>
<dbReference type="Pfam" id="PF02836">
    <property type="entry name" value="Glyco_hydro_2_C"/>
    <property type="match status" value="1"/>
</dbReference>
<evidence type="ECO:0000259" key="3">
    <source>
        <dbReference type="Pfam" id="PF00703"/>
    </source>
</evidence>
<comment type="caution">
    <text evidence="6">The sequence shown here is derived from an EMBL/GenBank/DDBJ whole genome shotgun (WGS) entry which is preliminary data.</text>
</comment>
<dbReference type="Pfam" id="PF00703">
    <property type="entry name" value="Glyco_hydro_2"/>
    <property type="match status" value="1"/>
</dbReference>
<evidence type="ECO:0000313" key="6">
    <source>
        <dbReference type="EMBL" id="PSL37508.1"/>
    </source>
</evidence>
<evidence type="ECO:0000259" key="5">
    <source>
        <dbReference type="Pfam" id="PF02837"/>
    </source>
</evidence>
<dbReference type="InterPro" id="IPR006103">
    <property type="entry name" value="Glyco_hydro_2_cat"/>
</dbReference>
<dbReference type="PANTHER" id="PTHR42732:SF3">
    <property type="entry name" value="HYDROLASE"/>
    <property type="match status" value="1"/>
</dbReference>
<dbReference type="InterPro" id="IPR006104">
    <property type="entry name" value="Glyco_hydro_2_N"/>
</dbReference>